<dbReference type="SUPFAM" id="SSF50249">
    <property type="entry name" value="Nucleic acid-binding proteins"/>
    <property type="match status" value="1"/>
</dbReference>
<dbReference type="OrthoDB" id="9573at2157"/>
<gene>
    <name evidence="1" type="ORF">SAMN04487948_111127</name>
</gene>
<dbReference type="PANTHER" id="PTHR34075:SF5">
    <property type="entry name" value="BLR3430 PROTEIN"/>
    <property type="match status" value="1"/>
</dbReference>
<evidence type="ECO:0008006" key="3">
    <source>
        <dbReference type="Google" id="ProtNLM"/>
    </source>
</evidence>
<dbReference type="PANTHER" id="PTHR34075">
    <property type="entry name" value="BLR3430 PROTEIN"/>
    <property type="match status" value="1"/>
</dbReference>
<proteinExistence type="predicted"/>
<sequence>MTDSQNAGYDDLLDAVDLNQGYYLVCESGHGSFPPRQVCPKCGSTHLVEKPLPDTGTISTYTEIQVPTAEFAEETPIVAIADFGPVQLTGRVLAEGNDVAIGVRVSPTVTTSQAGERHLAFDLPTRR</sequence>
<dbReference type="EMBL" id="FODV01000011">
    <property type="protein sequence ID" value="SEP03934.1"/>
    <property type="molecule type" value="Genomic_DNA"/>
</dbReference>
<reference evidence="2" key="1">
    <citation type="submission" date="2016-10" db="EMBL/GenBank/DDBJ databases">
        <authorList>
            <person name="Varghese N."/>
            <person name="Submissions S."/>
        </authorList>
    </citation>
    <scope>NUCLEOTIDE SEQUENCE [LARGE SCALE GENOMIC DNA]</scope>
    <source>
        <strain evidence="2">CGMCC 1.10121</strain>
    </source>
</reference>
<evidence type="ECO:0000313" key="1">
    <source>
        <dbReference type="EMBL" id="SEP03934.1"/>
    </source>
</evidence>
<organism evidence="1 2">
    <name type="scientific">Halogranum amylolyticum</name>
    <dbReference type="NCBI Taxonomy" id="660520"/>
    <lineage>
        <taxon>Archaea</taxon>
        <taxon>Methanobacteriati</taxon>
        <taxon>Methanobacteriota</taxon>
        <taxon>Stenosarchaea group</taxon>
        <taxon>Halobacteria</taxon>
        <taxon>Halobacteriales</taxon>
        <taxon>Haloferacaceae</taxon>
    </lineage>
</organism>
<accession>A0A1H8UM25</accession>
<keyword evidence="2" id="KW-1185">Reference proteome</keyword>
<dbReference type="RefSeq" id="WP_089826333.1">
    <property type="nucleotide sequence ID" value="NZ_FODV01000011.1"/>
</dbReference>
<dbReference type="Proteomes" id="UP000199126">
    <property type="component" value="Unassembled WGS sequence"/>
</dbReference>
<dbReference type="InterPro" id="IPR012340">
    <property type="entry name" value="NA-bd_OB-fold"/>
</dbReference>
<dbReference type="InterPro" id="IPR052513">
    <property type="entry name" value="Thioester_dehydratase-like"/>
</dbReference>
<protein>
    <recommendedName>
        <fullName evidence="3">DUF35 domain-containing protein</fullName>
    </recommendedName>
</protein>
<evidence type="ECO:0000313" key="2">
    <source>
        <dbReference type="Proteomes" id="UP000199126"/>
    </source>
</evidence>
<name>A0A1H8UM25_9EURY</name>
<dbReference type="AlphaFoldDB" id="A0A1H8UM25"/>